<dbReference type="Pfam" id="PF13361">
    <property type="entry name" value="UvrD_C"/>
    <property type="match status" value="2"/>
</dbReference>
<dbReference type="InterPro" id="IPR013986">
    <property type="entry name" value="DExx_box_DNA_helicase_dom_sf"/>
</dbReference>
<evidence type="ECO:0000256" key="1">
    <source>
        <dbReference type="ARBA" id="ARBA00009922"/>
    </source>
</evidence>
<feature type="binding site" evidence="10">
    <location>
        <begin position="64"/>
        <end position="71"/>
    </location>
    <ligand>
        <name>ATP</name>
        <dbReference type="ChEBI" id="CHEBI:30616"/>
    </ligand>
</feature>
<protein>
    <recommendedName>
        <fullName evidence="8">DNA 3'-5' helicase</fullName>
        <ecNumber evidence="8">5.6.2.4</ecNumber>
    </recommendedName>
</protein>
<proteinExistence type="inferred from homology"/>
<comment type="caution">
    <text evidence="14">The sequence shown here is derived from an EMBL/GenBank/DDBJ whole genome shotgun (WGS) entry which is preliminary data.</text>
</comment>
<accession>A0ABU8Y7U0</accession>
<comment type="catalytic activity">
    <reaction evidence="7">
        <text>Couples ATP hydrolysis with the unwinding of duplex DNA by translocating in the 3'-5' direction.</text>
        <dbReference type="EC" id="5.6.2.4"/>
    </reaction>
</comment>
<dbReference type="PANTHER" id="PTHR11070:SF69">
    <property type="entry name" value="ATP-DEPENDENT DNA HELICASE UVRD2"/>
    <property type="match status" value="1"/>
</dbReference>
<dbReference type="CDD" id="cd17932">
    <property type="entry name" value="DEXQc_UvrD"/>
    <property type="match status" value="1"/>
</dbReference>
<evidence type="ECO:0000259" key="13">
    <source>
        <dbReference type="PROSITE" id="PS51217"/>
    </source>
</evidence>
<feature type="domain" description="UvrD-like helicase ATP-binding" evidence="12">
    <location>
        <begin position="43"/>
        <end position="323"/>
    </location>
</feature>
<dbReference type="GO" id="GO:0016787">
    <property type="term" value="F:hydrolase activity"/>
    <property type="evidence" value="ECO:0007669"/>
    <property type="project" value="UniProtKB-KW"/>
</dbReference>
<organism evidence="14 15">
    <name type="scientific">Curtobacterium citreum</name>
    <dbReference type="NCBI Taxonomy" id="2036"/>
    <lineage>
        <taxon>Bacteria</taxon>
        <taxon>Bacillati</taxon>
        <taxon>Actinomycetota</taxon>
        <taxon>Actinomycetes</taxon>
        <taxon>Micrococcales</taxon>
        <taxon>Microbacteriaceae</taxon>
        <taxon>Curtobacterium</taxon>
    </lineage>
</organism>
<keyword evidence="2 10" id="KW-0547">Nucleotide-binding</keyword>
<keyword evidence="3 10" id="KW-0378">Hydrolase</keyword>
<dbReference type="InterPro" id="IPR000212">
    <property type="entry name" value="DNA_helicase_UvrD/REP"/>
</dbReference>
<evidence type="ECO:0000256" key="7">
    <source>
        <dbReference type="ARBA" id="ARBA00034617"/>
    </source>
</evidence>
<name>A0ABU8Y7U0_9MICO</name>
<dbReference type="EMBL" id="JBBLYY010000031">
    <property type="protein sequence ID" value="MEK0170903.1"/>
    <property type="molecule type" value="Genomic_DNA"/>
</dbReference>
<dbReference type="Gene3D" id="1.10.10.160">
    <property type="match status" value="1"/>
</dbReference>
<evidence type="ECO:0000256" key="11">
    <source>
        <dbReference type="SAM" id="MobiDB-lite"/>
    </source>
</evidence>
<evidence type="ECO:0000256" key="2">
    <source>
        <dbReference type="ARBA" id="ARBA00022741"/>
    </source>
</evidence>
<dbReference type="EC" id="5.6.2.4" evidence="8"/>
<dbReference type="InterPro" id="IPR014016">
    <property type="entry name" value="UvrD-like_ATP-bd"/>
</dbReference>
<dbReference type="InterPro" id="IPR027417">
    <property type="entry name" value="P-loop_NTPase"/>
</dbReference>
<evidence type="ECO:0000256" key="10">
    <source>
        <dbReference type="PROSITE-ProRule" id="PRU00560"/>
    </source>
</evidence>
<evidence type="ECO:0000256" key="8">
    <source>
        <dbReference type="ARBA" id="ARBA00034808"/>
    </source>
</evidence>
<dbReference type="Proteomes" id="UP001370299">
    <property type="component" value="Unassembled WGS sequence"/>
</dbReference>
<keyword evidence="5 10" id="KW-0067">ATP-binding</keyword>
<evidence type="ECO:0000256" key="5">
    <source>
        <dbReference type="ARBA" id="ARBA00022840"/>
    </source>
</evidence>
<comment type="catalytic activity">
    <reaction evidence="9">
        <text>ATP + H2O = ADP + phosphate + H(+)</text>
        <dbReference type="Rhea" id="RHEA:13065"/>
        <dbReference type="ChEBI" id="CHEBI:15377"/>
        <dbReference type="ChEBI" id="CHEBI:15378"/>
        <dbReference type="ChEBI" id="CHEBI:30616"/>
        <dbReference type="ChEBI" id="CHEBI:43474"/>
        <dbReference type="ChEBI" id="CHEBI:456216"/>
        <dbReference type="EC" id="5.6.2.4"/>
    </reaction>
</comment>
<comment type="similarity">
    <text evidence="1">Belongs to the helicase family. UvrD subfamily.</text>
</comment>
<feature type="region of interest" description="Disordered" evidence="11">
    <location>
        <begin position="1"/>
        <end position="37"/>
    </location>
</feature>
<dbReference type="InterPro" id="IPR014017">
    <property type="entry name" value="DNA_helicase_UvrD-like_C"/>
</dbReference>
<dbReference type="SUPFAM" id="SSF52540">
    <property type="entry name" value="P-loop containing nucleoside triphosphate hydrolases"/>
    <property type="match status" value="1"/>
</dbReference>
<sequence>MSNAGRGPVSAGAGPAGSAGPSGSAGPGVPAEVRPPSPDELLAALDAEQRTVARTLLGPVAVLAGAGTGKTRAITHRIAYGVATGTYAPNHVLALTFTTRAAGELRSRLRSLGAGTVQARTFHAAAMAQLSYFWPDTVGGHAPKIVESKGRMIAHAADTVGVSVDTPVLRDLAAEVEWRKVQMLSLEEYEAAAAERVMPRDTSPRRVIDLMKAYERLKDDRRQVDFEDVLLATLGMVESEPRVASYVRQQYRFFVVDEYQDVSPVQHDLLRAWLGGRDDLCVVGDASQTIYSFAGASSDYLLGFGSEFPRGSVLRLERNYRSTREVVHAANALMRGQPGALDLVAQTQEPGPDPVVVPCVHDGDEAQTIARRIAELVAAGAKYGDCAVLFRVGAQSAALESALGRNGIPYRVQGGTRFFNRPEVKLAVHHMRGEAIRQTDDELTRRVRLVLQVSGWTPTAPEGTGAVRDQWEALQAIMGLAEDAPAGTTMQQFTQDLVDRAATHHEPEVDAVTLATLHSSKGLEWPNVVIAGAAEGLLPISHATTDTEVDEERRLFYVGLTRARRTVTITWSRQGSTRGGARAPSRFLAALGTRTADGAAPTTG</sequence>
<evidence type="ECO:0000256" key="9">
    <source>
        <dbReference type="ARBA" id="ARBA00048988"/>
    </source>
</evidence>
<keyword evidence="6" id="KW-0413">Isomerase</keyword>
<feature type="domain" description="UvrD-like helicase C-terminal" evidence="13">
    <location>
        <begin position="324"/>
        <end position="565"/>
    </location>
</feature>
<feature type="compositionally biased region" description="Low complexity" evidence="11">
    <location>
        <begin position="1"/>
        <end position="31"/>
    </location>
</feature>
<keyword evidence="15" id="KW-1185">Reference proteome</keyword>
<keyword evidence="4 10" id="KW-0347">Helicase</keyword>
<evidence type="ECO:0000256" key="6">
    <source>
        <dbReference type="ARBA" id="ARBA00023235"/>
    </source>
</evidence>
<dbReference type="RefSeq" id="WP_340197373.1">
    <property type="nucleotide sequence ID" value="NZ_JBBKAP010000063.1"/>
</dbReference>
<evidence type="ECO:0000256" key="4">
    <source>
        <dbReference type="ARBA" id="ARBA00022806"/>
    </source>
</evidence>
<evidence type="ECO:0000256" key="3">
    <source>
        <dbReference type="ARBA" id="ARBA00022801"/>
    </source>
</evidence>
<evidence type="ECO:0000313" key="15">
    <source>
        <dbReference type="Proteomes" id="UP001370299"/>
    </source>
</evidence>
<dbReference type="Pfam" id="PF00580">
    <property type="entry name" value="UvrD-helicase"/>
    <property type="match status" value="1"/>
</dbReference>
<dbReference type="PROSITE" id="PS51198">
    <property type="entry name" value="UVRD_HELICASE_ATP_BIND"/>
    <property type="match status" value="1"/>
</dbReference>
<dbReference type="Gene3D" id="1.10.486.10">
    <property type="entry name" value="PCRA, domain 4"/>
    <property type="match status" value="1"/>
</dbReference>
<gene>
    <name evidence="14" type="ORF">WMN62_05410</name>
</gene>
<evidence type="ECO:0000259" key="12">
    <source>
        <dbReference type="PROSITE" id="PS51198"/>
    </source>
</evidence>
<dbReference type="Gene3D" id="3.40.50.300">
    <property type="entry name" value="P-loop containing nucleotide triphosphate hydrolases"/>
    <property type="match status" value="3"/>
</dbReference>
<dbReference type="PANTHER" id="PTHR11070">
    <property type="entry name" value="UVRD / RECB / PCRA DNA HELICASE FAMILY MEMBER"/>
    <property type="match status" value="1"/>
</dbReference>
<dbReference type="PROSITE" id="PS51217">
    <property type="entry name" value="UVRD_HELICASE_CTER"/>
    <property type="match status" value="1"/>
</dbReference>
<evidence type="ECO:0000313" key="14">
    <source>
        <dbReference type="EMBL" id="MEK0170903.1"/>
    </source>
</evidence>
<reference evidence="14 15" key="1">
    <citation type="submission" date="2024-03" db="EMBL/GenBank/DDBJ databases">
        <title>Whole genomes of four grape xylem sap localized bacterial endophytes.</title>
        <authorList>
            <person name="Kumar G."/>
            <person name="Savka M.A."/>
        </authorList>
    </citation>
    <scope>NUCLEOTIDE SEQUENCE [LARGE SCALE GENOMIC DNA]</scope>
    <source>
        <strain evidence="14 15">RIT_GXS8</strain>
    </source>
</reference>
<dbReference type="GO" id="GO:0004386">
    <property type="term" value="F:helicase activity"/>
    <property type="evidence" value="ECO:0007669"/>
    <property type="project" value="UniProtKB-KW"/>
</dbReference>